<organism evidence="1">
    <name type="scientific">Tetraselmis chuii</name>
    <dbReference type="NCBI Taxonomy" id="63592"/>
    <lineage>
        <taxon>Eukaryota</taxon>
        <taxon>Viridiplantae</taxon>
        <taxon>Chlorophyta</taxon>
        <taxon>core chlorophytes</taxon>
        <taxon>Chlorodendrophyceae</taxon>
        <taxon>Chlorodendrales</taxon>
        <taxon>Chlorodendraceae</taxon>
        <taxon>Tetraselmis</taxon>
    </lineage>
</organism>
<proteinExistence type="predicted"/>
<name>A0A7S1SNX7_9CHLO</name>
<dbReference type="AlphaFoldDB" id="A0A7S1SNX7"/>
<protein>
    <recommendedName>
        <fullName evidence="2">Sulfotransferase</fullName>
    </recommendedName>
</protein>
<accession>A0A7S1SNX7</accession>
<reference evidence="1" key="1">
    <citation type="submission" date="2021-01" db="EMBL/GenBank/DDBJ databases">
        <authorList>
            <person name="Corre E."/>
            <person name="Pelletier E."/>
            <person name="Niang G."/>
            <person name="Scheremetjew M."/>
            <person name="Finn R."/>
            <person name="Kale V."/>
            <person name="Holt S."/>
            <person name="Cochrane G."/>
            <person name="Meng A."/>
            <person name="Brown T."/>
            <person name="Cohen L."/>
        </authorList>
    </citation>
    <scope>NUCLEOTIDE SEQUENCE</scope>
    <source>
        <strain evidence="1">PLY429</strain>
    </source>
</reference>
<sequence length="306" mass="34267">MEIHIASSYLFAGHRLRPCSVSRKKNGNRYWAGLSYAAVKRKAASVIDYKGIKNLELSTFHSPVAWLLARNPYVRALSLYLDKVAANCTTVRSFDCSRTIFNVNHDHGKIGRPPRNVTFEGYMEYVEVQRRKQGNLCRVPYTNHACSQLTGCHGYRGPTHILKTEQQDLWYPCMVKFLGIQAAVSTGWEKFTGSPCYHKGRSGTCDDALTLPTEKTILEMAGDGVNTTATTIKEGTVHTTSAWARLRQHYTPKAAEIVTRLYATDFAVLKYPTWDGVGEFVVDHPPLLRRPISAAVETEHTAKAGR</sequence>
<gene>
    <name evidence="1" type="ORF">TCHU04912_LOCUS6688</name>
</gene>
<evidence type="ECO:0008006" key="2">
    <source>
        <dbReference type="Google" id="ProtNLM"/>
    </source>
</evidence>
<evidence type="ECO:0000313" key="1">
    <source>
        <dbReference type="EMBL" id="CAD9204453.1"/>
    </source>
</evidence>
<dbReference type="EMBL" id="HBGG01013060">
    <property type="protein sequence ID" value="CAD9204453.1"/>
    <property type="molecule type" value="Transcribed_RNA"/>
</dbReference>